<evidence type="ECO:0000313" key="4">
    <source>
        <dbReference type="Proteomes" id="UP000070186"/>
    </source>
</evidence>
<dbReference type="InterPro" id="IPR023374">
    <property type="entry name" value="AttH-like_dom_sf"/>
</dbReference>
<keyword evidence="1" id="KW-0732">Signal</keyword>
<dbReference type="PANTHER" id="PTHR38591:SF1">
    <property type="entry name" value="BLL1000 PROTEIN"/>
    <property type="match status" value="1"/>
</dbReference>
<accession>A0A133XI70</accession>
<sequence>MQRRDFLVALAGLGAFGLDAAAAVEFAPVLPGYRLAFPADHGAHPDFRTEWWYATGWLNLPEGSPLGFQITFFRVRTGIGEENASAFAPRQLILAHAALADPALGHLRHDERSARLGFGRAGFATDQTKVWVNDWRFEQQGDNYRAEVRSAEFAYALDLVTSGPPMLNGRAGFSTKAADLRHTSYYYSRPQLKVDGMVMLAGKTRPVSGQAWLDHEWSSEALAPGAQGWDWIGINLADGSALMAFRLRGAADTALWSAATFRQADGSTRSFPPEAVAFEALRQWRSPRTGIAYPVEWRVRLEQRLFRLQVLMDDQELDSRRSTGAIYWEGAVRLLEDDREVGRGYLEMTGYGEKMRLG</sequence>
<dbReference type="EMBL" id="LODL01000019">
    <property type="protein sequence ID" value="KXB30649.1"/>
    <property type="molecule type" value="Genomic_DNA"/>
</dbReference>
<protein>
    <submittedName>
        <fullName evidence="3">Hydrolase</fullName>
    </submittedName>
</protein>
<gene>
    <name evidence="3" type="ORF">AT959_07855</name>
</gene>
<dbReference type="Gene3D" id="2.40.370.10">
    <property type="entry name" value="AttH-like domain"/>
    <property type="match status" value="2"/>
</dbReference>
<keyword evidence="4" id="KW-1185">Reference proteome</keyword>
<dbReference type="GO" id="GO:0016787">
    <property type="term" value="F:hydrolase activity"/>
    <property type="evidence" value="ECO:0007669"/>
    <property type="project" value="UniProtKB-KW"/>
</dbReference>
<reference evidence="3 4" key="1">
    <citation type="submission" date="2015-12" db="EMBL/GenBank/DDBJ databases">
        <title>Nitrous oxide reduction kinetics distinguish bacteria harboring typical versus atypical NosZ.</title>
        <authorList>
            <person name="Yoon S."/>
            <person name="Nissen S."/>
            <person name="Park D."/>
            <person name="Sanford R.A."/>
            <person name="Loeffler F.E."/>
        </authorList>
    </citation>
    <scope>NUCLEOTIDE SEQUENCE [LARGE SCALE GENOMIC DNA]</scope>
    <source>
        <strain evidence="3 4">ATCC BAA-841</strain>
    </source>
</reference>
<organism evidence="3 4">
    <name type="scientific">Dechloromonas denitrificans</name>
    <dbReference type="NCBI Taxonomy" id="281362"/>
    <lineage>
        <taxon>Bacteria</taxon>
        <taxon>Pseudomonadati</taxon>
        <taxon>Pseudomonadota</taxon>
        <taxon>Betaproteobacteria</taxon>
        <taxon>Rhodocyclales</taxon>
        <taxon>Azonexaceae</taxon>
        <taxon>Dechloromonas</taxon>
    </lineage>
</organism>
<evidence type="ECO:0000259" key="2">
    <source>
        <dbReference type="Pfam" id="PF07143"/>
    </source>
</evidence>
<dbReference type="STRING" id="281362.AT959_07855"/>
<comment type="caution">
    <text evidence="3">The sequence shown here is derived from an EMBL/GenBank/DDBJ whole genome shotgun (WGS) entry which is preliminary data.</text>
</comment>
<dbReference type="Pfam" id="PF07143">
    <property type="entry name" value="CrtC"/>
    <property type="match status" value="1"/>
</dbReference>
<feature type="chain" id="PRO_5007459695" evidence="1">
    <location>
        <begin position="23"/>
        <end position="358"/>
    </location>
</feature>
<dbReference type="InterPro" id="IPR010791">
    <property type="entry name" value="AttH_dom"/>
</dbReference>
<name>A0A133XI70_9RHOO</name>
<evidence type="ECO:0000256" key="1">
    <source>
        <dbReference type="SAM" id="SignalP"/>
    </source>
</evidence>
<evidence type="ECO:0000313" key="3">
    <source>
        <dbReference type="EMBL" id="KXB30649.1"/>
    </source>
</evidence>
<dbReference type="Proteomes" id="UP000070186">
    <property type="component" value="Unassembled WGS sequence"/>
</dbReference>
<feature type="signal peptide" evidence="1">
    <location>
        <begin position="1"/>
        <end position="22"/>
    </location>
</feature>
<dbReference type="SUPFAM" id="SSF159245">
    <property type="entry name" value="AttH-like"/>
    <property type="match status" value="1"/>
</dbReference>
<feature type="domain" description="AttH" evidence="2">
    <location>
        <begin position="49"/>
        <end position="219"/>
    </location>
</feature>
<dbReference type="Pfam" id="PF17186">
    <property type="entry name" value="Lipocalin_9"/>
    <property type="match status" value="1"/>
</dbReference>
<keyword evidence="3" id="KW-0378">Hydrolase</keyword>
<proteinExistence type="predicted"/>
<dbReference type="AlphaFoldDB" id="A0A133XI70"/>
<dbReference type="RefSeq" id="WP_066882381.1">
    <property type="nucleotide sequence ID" value="NZ_LODL01000019.1"/>
</dbReference>
<dbReference type="PANTHER" id="PTHR38591">
    <property type="entry name" value="HYDROLASE"/>
    <property type="match status" value="1"/>
</dbReference>